<proteinExistence type="predicted"/>
<protein>
    <submittedName>
        <fullName evidence="2">Lytic transglycosylase domain-containing protein</fullName>
    </submittedName>
</protein>
<dbReference type="RefSeq" id="WP_263513096.1">
    <property type="nucleotide sequence ID" value="NZ_CP089051.1"/>
</dbReference>
<dbReference type="SUPFAM" id="SSF53955">
    <property type="entry name" value="Lysozyme-like"/>
    <property type="match status" value="1"/>
</dbReference>
<name>A0AA46P1J9_9GAMM</name>
<dbReference type="AlphaFoldDB" id="A0AA46P1J9"/>
<accession>A0AA46P1J9</accession>
<dbReference type="EMBL" id="CP089051">
    <property type="protein sequence ID" value="UYF72781.1"/>
    <property type="molecule type" value="Genomic_DNA"/>
</dbReference>
<gene>
    <name evidence="2" type="ORF">LSO60_05840</name>
</gene>
<evidence type="ECO:0000313" key="2">
    <source>
        <dbReference type="EMBL" id="UYF72781.1"/>
    </source>
</evidence>
<organism evidence="2 3">
    <name type="scientific">Acinetobacter ursingii</name>
    <dbReference type="NCBI Taxonomy" id="108980"/>
    <lineage>
        <taxon>Bacteria</taxon>
        <taxon>Pseudomonadati</taxon>
        <taxon>Pseudomonadota</taxon>
        <taxon>Gammaproteobacteria</taxon>
        <taxon>Moraxellales</taxon>
        <taxon>Moraxellaceae</taxon>
        <taxon>Acinetobacter</taxon>
    </lineage>
</organism>
<dbReference type="Pfam" id="PF18763">
    <property type="entry name" value="ddrB-ParB"/>
    <property type="match status" value="1"/>
</dbReference>
<evidence type="ECO:0000313" key="3">
    <source>
        <dbReference type="Proteomes" id="UP001164064"/>
    </source>
</evidence>
<dbReference type="InterPro" id="IPR023346">
    <property type="entry name" value="Lysozyme-like_dom_sf"/>
</dbReference>
<dbReference type="Gene3D" id="1.10.530.10">
    <property type="match status" value="1"/>
</dbReference>
<dbReference type="InterPro" id="IPR041398">
    <property type="entry name" value="DdrB_dom"/>
</dbReference>
<sequence length="963" mass="103824">MSNWLSGITGDEQQSIDQLNEQGITGKDTRPKAEPSFFQGAISAPFRGAVSGAVKAYDAVTQPINRVIDHVQYSIEDVQNGGLDGPLNVNEQSFTDFHQDKNTERTNKLIYEVQQLEDAQNTGMAGNFLFGASDFITRAGIGSLFGGIGGAVATVGTSTGNYKYQELTHDGVDSDTAMQVAGLNAFGDAVATALPLSYGFRGTGGLVADAALSIGGGVATGTGVQAASGAILDANDYEKQAKKYEVTAESVATDVLLNSLMFGGARYLSNRGAKLDQAVDTELNQLNADQIETRQDAINDTLVRNELEFEDTTLPVHTSDPVQVNNHYKNLDAATNQVLSGQTVNVPTTVSGTPKSRSIDFANSALPANAKQIALKAQQEGISPSVALTIAHIETGGTFSHTAKNPTSSAYGVYQVVDKTWKNLGGKDKNNLDEQIRIGLKHIKQADAYMRKQLGREPVDSEQYLGHLLGPAGATKVLKADPNTPLIDVVRSYDAKNADVIVKNNGMLGMTAGEAINKWRGKWNQLSARYGNASSAFGMDGSSYDFAYEVKDLGDLIASNDRLYGVNPAYPSELQPRDRTREASRQQIESMADDLKPELLGNSYKLSDGAPIIGMDNVVESGNGRTLAIGKAYENGRADAYREYIQNWANDRGMDISNLKQPVLVRTRLSDVDRVEFARLANQSDVAQMSASERARTDADRLPDASMIKTNNDGSLNIDSSMDFIRGFVDQLPQSERGAVITSDGRLSQDGKRRIESAIAHRAYNDPNLIARLSENLDDTSKNVLNALLRNAPNIAQLNDLVKQGGRHSNTLAQDLAQAAQKLSDLKANDLPVRDYLNQNQLLDDGLSDGAKRFLDVFDQNSKSAKAISQSIADEIQAIENMGDPRQGSLFGNTPEEQAALDVIYANPDMPISRSRTGADGQPEEYTTTMSEYLADLEAEAKQADLDTLAAQTALNCALQFGN</sequence>
<dbReference type="Proteomes" id="UP001164064">
    <property type="component" value="Chromosome"/>
</dbReference>
<feature type="domain" description="DdrB-like" evidence="1">
    <location>
        <begin position="540"/>
        <end position="668"/>
    </location>
</feature>
<evidence type="ECO:0000259" key="1">
    <source>
        <dbReference type="Pfam" id="PF18763"/>
    </source>
</evidence>
<reference evidence="2" key="1">
    <citation type="journal article" date="2022" name="J Glob Antimicrob Resist">
        <title>Comparative analysis of IMP-4- and OXA-58-containing plasmids of three carbapenemase-producing Acinetobacter ursingii strains in the Netherlands.</title>
        <authorList>
            <person name="Hendrickx A.P.A."/>
            <person name="Schade R.P."/>
            <person name="Landman F."/>
            <person name="Bosch T."/>
            <person name="Schouls L.M."/>
            <person name="van Dijk K."/>
        </authorList>
    </citation>
    <scope>NUCLEOTIDE SEQUENCE</scope>
    <source>
        <strain evidence="2">RIVM_C010559</strain>
    </source>
</reference>